<dbReference type="EC" id="3.4.16.4" evidence="13"/>
<feature type="active site" description="Acyl-ester intermediate" evidence="7">
    <location>
        <position position="127"/>
    </location>
</feature>
<dbReference type="GO" id="GO:0009252">
    <property type="term" value="P:peptidoglycan biosynthetic process"/>
    <property type="evidence" value="ECO:0007669"/>
    <property type="project" value="UniProtKB-KW"/>
</dbReference>
<feature type="domain" description="Peptidase S11 D-alanyl-D-alanine carboxypeptidase A N-terminal" evidence="12">
    <location>
        <begin position="95"/>
        <end position="322"/>
    </location>
</feature>
<keyword evidence="6" id="KW-0961">Cell wall biogenesis/degradation</keyword>
<evidence type="ECO:0000259" key="12">
    <source>
        <dbReference type="Pfam" id="PF00768"/>
    </source>
</evidence>
<dbReference type="GO" id="GO:0009002">
    <property type="term" value="F:serine-type D-Ala-D-Ala carboxypeptidase activity"/>
    <property type="evidence" value="ECO:0007669"/>
    <property type="project" value="UniProtKB-EC"/>
</dbReference>
<dbReference type="Pfam" id="PF00768">
    <property type="entry name" value="Peptidase_S11"/>
    <property type="match status" value="1"/>
</dbReference>
<keyword evidence="13" id="KW-0645">Protease</keyword>
<feature type="compositionally biased region" description="Basic residues" evidence="10">
    <location>
        <begin position="12"/>
        <end position="25"/>
    </location>
</feature>
<dbReference type="GO" id="GO:0071555">
    <property type="term" value="P:cell wall organization"/>
    <property type="evidence" value="ECO:0007669"/>
    <property type="project" value="UniProtKB-KW"/>
</dbReference>
<feature type="active site" evidence="7">
    <location>
        <position position="184"/>
    </location>
</feature>
<dbReference type="Gene3D" id="3.40.710.10">
    <property type="entry name" value="DD-peptidase/beta-lactamase superfamily"/>
    <property type="match status" value="1"/>
</dbReference>
<reference evidence="13" key="1">
    <citation type="submission" date="2023-07" db="EMBL/GenBank/DDBJ databases">
        <title>Genomic Encyclopedia of Type Strains, Phase IV (KMG-IV): sequencing the most valuable type-strain genomes for metagenomic binning, comparative biology and taxonomic classification.</title>
        <authorList>
            <person name="Goeker M."/>
        </authorList>
    </citation>
    <scope>NUCLEOTIDE SEQUENCE</scope>
    <source>
        <strain evidence="13">DSM 19659</strain>
    </source>
</reference>
<evidence type="ECO:0000256" key="4">
    <source>
        <dbReference type="ARBA" id="ARBA00022960"/>
    </source>
</evidence>
<dbReference type="InterPro" id="IPR001967">
    <property type="entry name" value="Peptidase_S11_N"/>
</dbReference>
<keyword evidence="11" id="KW-1133">Transmembrane helix</keyword>
<keyword evidence="5" id="KW-0573">Peptidoglycan synthesis</keyword>
<feature type="transmembrane region" description="Helical" evidence="11">
    <location>
        <begin position="27"/>
        <end position="48"/>
    </location>
</feature>
<protein>
    <submittedName>
        <fullName evidence="13">D-alanyl-D-alanine carboxypeptidase (Penicillin-binding protein 5/6)</fullName>
        <ecNumber evidence="13">3.4.16.4</ecNumber>
    </submittedName>
</protein>
<dbReference type="InterPro" id="IPR018044">
    <property type="entry name" value="Peptidase_S11"/>
</dbReference>
<evidence type="ECO:0000256" key="11">
    <source>
        <dbReference type="SAM" id="Phobius"/>
    </source>
</evidence>
<evidence type="ECO:0000256" key="1">
    <source>
        <dbReference type="ARBA" id="ARBA00007164"/>
    </source>
</evidence>
<keyword evidence="11" id="KW-0472">Membrane</keyword>
<feature type="binding site" evidence="8">
    <location>
        <position position="300"/>
    </location>
    <ligand>
        <name>substrate</name>
    </ligand>
</feature>
<evidence type="ECO:0000256" key="5">
    <source>
        <dbReference type="ARBA" id="ARBA00022984"/>
    </source>
</evidence>
<comment type="caution">
    <text evidence="13">The sequence shown here is derived from an EMBL/GenBank/DDBJ whole genome shotgun (WGS) entry which is preliminary data.</text>
</comment>
<dbReference type="EMBL" id="JAUSTO010000005">
    <property type="protein sequence ID" value="MDQ0152300.1"/>
    <property type="molecule type" value="Genomic_DNA"/>
</dbReference>
<dbReference type="PRINTS" id="PR00725">
    <property type="entry name" value="DADACBPTASE1"/>
</dbReference>
<keyword evidence="14" id="KW-1185">Reference proteome</keyword>
<dbReference type="GO" id="GO:0006508">
    <property type="term" value="P:proteolysis"/>
    <property type="evidence" value="ECO:0007669"/>
    <property type="project" value="InterPro"/>
</dbReference>
<evidence type="ECO:0000256" key="9">
    <source>
        <dbReference type="RuleBase" id="RU004016"/>
    </source>
</evidence>
<evidence type="ECO:0000256" key="8">
    <source>
        <dbReference type="PIRSR" id="PIRSR618044-2"/>
    </source>
</evidence>
<evidence type="ECO:0000256" key="2">
    <source>
        <dbReference type="ARBA" id="ARBA00022729"/>
    </source>
</evidence>
<evidence type="ECO:0000256" key="3">
    <source>
        <dbReference type="ARBA" id="ARBA00022801"/>
    </source>
</evidence>
<evidence type="ECO:0000256" key="7">
    <source>
        <dbReference type="PIRSR" id="PIRSR618044-1"/>
    </source>
</evidence>
<comment type="similarity">
    <text evidence="1 9">Belongs to the peptidase S11 family.</text>
</comment>
<organism evidence="13 14">
    <name type="scientific">Moryella indoligenes</name>
    <dbReference type="NCBI Taxonomy" id="371674"/>
    <lineage>
        <taxon>Bacteria</taxon>
        <taxon>Bacillati</taxon>
        <taxon>Bacillota</taxon>
        <taxon>Clostridia</taxon>
        <taxon>Lachnospirales</taxon>
        <taxon>Lachnospiraceae</taxon>
        <taxon>Moryella</taxon>
    </lineage>
</organism>
<proteinExistence type="inferred from homology"/>
<name>A0AAE3VAF7_9FIRM</name>
<dbReference type="InterPro" id="IPR012338">
    <property type="entry name" value="Beta-lactam/transpept-like"/>
</dbReference>
<feature type="active site" description="Proton acceptor" evidence="7">
    <location>
        <position position="130"/>
    </location>
</feature>
<dbReference type="Proteomes" id="UP001241537">
    <property type="component" value="Unassembled WGS sequence"/>
</dbReference>
<accession>A0AAE3VAF7</accession>
<evidence type="ECO:0000256" key="6">
    <source>
        <dbReference type="ARBA" id="ARBA00023316"/>
    </source>
</evidence>
<gene>
    <name evidence="13" type="ORF">J2S20_000989</name>
</gene>
<keyword evidence="13" id="KW-0121">Carboxypeptidase</keyword>
<dbReference type="SUPFAM" id="SSF56601">
    <property type="entry name" value="beta-lactamase/transpeptidase-like"/>
    <property type="match status" value="1"/>
</dbReference>
<feature type="region of interest" description="Disordered" evidence="10">
    <location>
        <begin position="1"/>
        <end position="25"/>
    </location>
</feature>
<dbReference type="GO" id="GO:0008360">
    <property type="term" value="P:regulation of cell shape"/>
    <property type="evidence" value="ECO:0007669"/>
    <property type="project" value="UniProtKB-KW"/>
</dbReference>
<evidence type="ECO:0000313" key="13">
    <source>
        <dbReference type="EMBL" id="MDQ0152300.1"/>
    </source>
</evidence>
<sequence>MNSEIITDIKHKAPHSRHRRKKKRHSLSARLVPGLLLVLVCSMAAMWFSESGLLLKQRYDLKSRSSTLLAAESPVAFLSPFAASLAVVDRADDTEAALGAESVFLSEEGTSSALFVKQPFVRMNPASTTKIMTCLIALEQGTPEEDWVAGPEIHVSEANASMAGIKEGDVLTEEQVLYGLMLRSGADAANMTAKNIAGSDEAFVALMNRRAAELGATGTHFTNTHGLTDPEHYTTAYDLYLILHEAMKHERFRKMAGTSVYEAEYRNAAGETVRKKWENTNYYLNGKAELPAGLHVVAGKTGTTIAAGACLALAAQKDSGDLFYAIALKSVNHDALYRDMNTVLEKTE</sequence>
<keyword evidence="11" id="KW-0812">Transmembrane</keyword>
<dbReference type="PANTHER" id="PTHR21581">
    <property type="entry name" value="D-ALANYL-D-ALANINE CARBOXYPEPTIDASE"/>
    <property type="match status" value="1"/>
</dbReference>
<keyword evidence="4" id="KW-0133">Cell shape</keyword>
<dbReference type="PANTHER" id="PTHR21581:SF33">
    <property type="entry name" value="D-ALANYL-D-ALANINE CARBOXYPEPTIDASE DACB"/>
    <property type="match status" value="1"/>
</dbReference>
<dbReference type="AlphaFoldDB" id="A0AAE3VAF7"/>
<evidence type="ECO:0000313" key="14">
    <source>
        <dbReference type="Proteomes" id="UP001241537"/>
    </source>
</evidence>
<keyword evidence="3 13" id="KW-0378">Hydrolase</keyword>
<keyword evidence="2" id="KW-0732">Signal</keyword>
<evidence type="ECO:0000256" key="10">
    <source>
        <dbReference type="SAM" id="MobiDB-lite"/>
    </source>
</evidence>